<dbReference type="InterPro" id="IPR001185">
    <property type="entry name" value="MS_channel"/>
</dbReference>
<evidence type="ECO:0000313" key="11">
    <source>
        <dbReference type="EMBL" id="MFC6591713.1"/>
    </source>
</evidence>
<dbReference type="HAMAP" id="MF_00115">
    <property type="entry name" value="MscL"/>
    <property type="match status" value="1"/>
</dbReference>
<dbReference type="InterPro" id="IPR037673">
    <property type="entry name" value="MSC/AndL"/>
</dbReference>
<comment type="subunit">
    <text evidence="10">Homopentamer.</text>
</comment>
<keyword evidence="12" id="KW-1185">Reference proteome</keyword>
<keyword evidence="4 10" id="KW-1003">Cell membrane</keyword>
<dbReference type="Proteomes" id="UP001596297">
    <property type="component" value="Unassembled WGS sequence"/>
</dbReference>
<accession>A0ABW1YE59</accession>
<dbReference type="PANTHER" id="PTHR30266">
    <property type="entry name" value="MECHANOSENSITIVE CHANNEL MSCL"/>
    <property type="match status" value="1"/>
</dbReference>
<keyword evidence="5 10" id="KW-0812">Transmembrane</keyword>
<dbReference type="Gene3D" id="1.10.1200.120">
    <property type="entry name" value="Large-conductance mechanosensitive channel, MscL, domain 1"/>
    <property type="match status" value="1"/>
</dbReference>
<dbReference type="InterPro" id="IPR036019">
    <property type="entry name" value="MscL_channel"/>
</dbReference>
<comment type="caution">
    <text evidence="11">The sequence shown here is derived from an EMBL/GenBank/DDBJ whole genome shotgun (WGS) entry which is preliminary data.</text>
</comment>
<evidence type="ECO:0000313" key="12">
    <source>
        <dbReference type="Proteomes" id="UP001596297"/>
    </source>
</evidence>
<name>A0ABW1YE59_9DEIO</name>
<feature type="transmembrane region" description="Helical" evidence="10">
    <location>
        <begin position="71"/>
        <end position="92"/>
    </location>
</feature>
<reference evidence="12" key="1">
    <citation type="journal article" date="2019" name="Int. J. Syst. Evol. Microbiol.">
        <title>The Global Catalogue of Microorganisms (GCM) 10K type strain sequencing project: providing services to taxonomists for standard genome sequencing and annotation.</title>
        <authorList>
            <consortium name="The Broad Institute Genomics Platform"/>
            <consortium name="The Broad Institute Genome Sequencing Center for Infectious Disease"/>
            <person name="Wu L."/>
            <person name="Ma J."/>
        </authorList>
    </citation>
    <scope>NUCLEOTIDE SEQUENCE [LARGE SCALE GENOMIC DNA]</scope>
    <source>
        <strain evidence="12">CGMCC 1.15772</strain>
    </source>
</reference>
<comment type="function">
    <text evidence="10">Channel that opens in response to stretch forces in the membrane lipid bilayer. May participate in the regulation of osmotic pressure changes within the cell.</text>
</comment>
<keyword evidence="9 10" id="KW-0407">Ion channel</keyword>
<evidence type="ECO:0000256" key="5">
    <source>
        <dbReference type="ARBA" id="ARBA00022692"/>
    </source>
</evidence>
<dbReference type="NCBIfam" id="TIGR00220">
    <property type="entry name" value="mscL"/>
    <property type="match status" value="1"/>
</dbReference>
<evidence type="ECO:0000256" key="9">
    <source>
        <dbReference type="ARBA" id="ARBA00023303"/>
    </source>
</evidence>
<dbReference type="PRINTS" id="PR01264">
    <property type="entry name" value="MECHCHANNEL"/>
</dbReference>
<dbReference type="PROSITE" id="PS01327">
    <property type="entry name" value="MSCL"/>
    <property type="match status" value="1"/>
</dbReference>
<keyword evidence="8 10" id="KW-0472">Membrane</keyword>
<evidence type="ECO:0000256" key="8">
    <source>
        <dbReference type="ARBA" id="ARBA00023136"/>
    </source>
</evidence>
<comment type="similarity">
    <text evidence="2 10">Belongs to the MscL family.</text>
</comment>
<feature type="transmembrane region" description="Helical" evidence="10">
    <location>
        <begin position="12"/>
        <end position="31"/>
    </location>
</feature>
<keyword evidence="3 10" id="KW-0813">Transport</keyword>
<dbReference type="EMBL" id="JBHSWD010000001">
    <property type="protein sequence ID" value="MFC6591713.1"/>
    <property type="molecule type" value="Genomic_DNA"/>
</dbReference>
<keyword evidence="6 10" id="KW-1133">Transmembrane helix</keyword>
<evidence type="ECO:0000256" key="2">
    <source>
        <dbReference type="ARBA" id="ARBA00007254"/>
    </source>
</evidence>
<keyword evidence="7 10" id="KW-0406">Ion transport</keyword>
<evidence type="ECO:0000256" key="7">
    <source>
        <dbReference type="ARBA" id="ARBA00023065"/>
    </source>
</evidence>
<evidence type="ECO:0000256" key="1">
    <source>
        <dbReference type="ARBA" id="ARBA00004651"/>
    </source>
</evidence>
<dbReference type="RefSeq" id="WP_380082720.1">
    <property type="nucleotide sequence ID" value="NZ_JBHSWD010000001.1"/>
</dbReference>
<dbReference type="PANTHER" id="PTHR30266:SF2">
    <property type="entry name" value="LARGE-CONDUCTANCE MECHANOSENSITIVE CHANNEL"/>
    <property type="match status" value="1"/>
</dbReference>
<protein>
    <recommendedName>
        <fullName evidence="10">Large-conductance mechanosensitive channel</fullName>
    </recommendedName>
</protein>
<gene>
    <name evidence="10 11" type="primary">mscL</name>
    <name evidence="11" type="ORF">ACFP81_06595</name>
</gene>
<organism evidence="11 12">
    <name type="scientific">Deinococcus lacus</name>
    <dbReference type="NCBI Taxonomy" id="392561"/>
    <lineage>
        <taxon>Bacteria</taxon>
        <taxon>Thermotogati</taxon>
        <taxon>Deinococcota</taxon>
        <taxon>Deinococci</taxon>
        <taxon>Deinococcales</taxon>
        <taxon>Deinococcaceae</taxon>
        <taxon>Deinococcus</taxon>
    </lineage>
</organism>
<evidence type="ECO:0000256" key="10">
    <source>
        <dbReference type="HAMAP-Rule" id="MF_00115"/>
    </source>
</evidence>
<evidence type="ECO:0000256" key="6">
    <source>
        <dbReference type="ARBA" id="ARBA00022989"/>
    </source>
</evidence>
<dbReference type="SUPFAM" id="SSF81330">
    <property type="entry name" value="Gated mechanosensitive channel"/>
    <property type="match status" value="1"/>
</dbReference>
<proteinExistence type="inferred from homology"/>
<evidence type="ECO:0000256" key="3">
    <source>
        <dbReference type="ARBA" id="ARBA00022448"/>
    </source>
</evidence>
<sequence>MLQGFKDFILRGNVIDLAIGVVIGAAFNNLVTAFTKAFLEPFIRLAGGGDVAGTLVLRAAEGAREAIVLDYGSFITALINFLLTAAVLYFFVVRPVNAMNERLKRGAQAPVEEPSNEEKLLAEIRDELRRTRV</sequence>
<dbReference type="Pfam" id="PF01741">
    <property type="entry name" value="MscL"/>
    <property type="match status" value="1"/>
</dbReference>
<comment type="subcellular location">
    <subcellularLocation>
        <location evidence="1 10">Cell membrane</location>
        <topology evidence="1 10">Multi-pass membrane protein</topology>
    </subcellularLocation>
</comment>
<evidence type="ECO:0000256" key="4">
    <source>
        <dbReference type="ARBA" id="ARBA00022475"/>
    </source>
</evidence>
<dbReference type="InterPro" id="IPR019823">
    <property type="entry name" value="Mechanosensitive_channel_CS"/>
</dbReference>